<evidence type="ECO:0000313" key="3">
    <source>
        <dbReference type="EMBL" id="SCU66283.1"/>
    </source>
</evidence>
<sequence>MGSGFVTRLVSLRRRKRLLFHVVVVAFALYILSILFMLYADVSTSKNSASSAATPPSTPGSVAPSREWKPDELGPKITEYSTRVVGPQERDYILEVQKAALAEAGRSGLRAVTSRTLVDVGVSEKQLVSGFLTRVYNSDSAKSGPQVEGPLQLMPYYKQDSRRKDAHIAYYDGIIDLDQNAFAEAVENHLFSEMLLLVFSDWDEATDKYIALLQRLSEAMNPYKEAPQGSWHVLLNSILSKVSENQAPNVVTARVNAFATLSTGGGTGREGRNHLFLWPTAKSEGPVQVIAAIRKADFGEYHFFGSETLKMTLHSPSLFFCSGGKKNVHRYDGPLTEKGLINFVHAHTSSHLQLTKKEEIDAVLGKYDRFLLILCKGSGYNEGSGTSPMREILLENDDIHFKLRTKIPTFFVQEEMMEEAHSINWKALNIIETKELKLESLKFLVDDPQAGVTADFITQLHAFPLSDDTRLLLLDRMVPKGESKASPLDHFTGVALRFPAPSGKTNFSAWVNTVGTRLVDYAEDMMSEKAYLVPVSGLNMQHVYERHFRTSYLALKRRLRQRQGLTSAHGASKESLEDRGNNRFLVLVVLPPTGSERATGCERAARRAAGTARRDTNVQFASAAFEEAEELSKELRTVIWRDFDEKMSVTNCEVYVFNSDGDVRGVDMGYGELQGPKGGWGQLFQSDVGGSVGSPKHCMPAPRAPSPSVMYKALRGLRDSISKETNADARVTYRSILVSAVKGVAPSYLWIPEGESVPLIAYNQKVEDNRCEAAKEESVFLLLIHDSSCAATANHYKALRLLGNCQKKGVLPSSVKLLEYDISDHYTTLFTVEKLIQPIAAQVDVAKRTALYERLQPLLQHTASLHPPQLVVVNQTHILSTLNTATYYIQHSVSGHKPLKNGFVRTVANMLNLVDSGIHADRIASCMLQSLEDDRAARKKYRHTGKPEQ</sequence>
<evidence type="ECO:0008006" key="5">
    <source>
        <dbReference type="Google" id="ProtNLM"/>
    </source>
</evidence>
<dbReference type="Proteomes" id="UP000195570">
    <property type="component" value="Unassembled WGS sequence"/>
</dbReference>
<dbReference type="EMBL" id="CZPT02000526">
    <property type="protein sequence ID" value="SCU66283.1"/>
    <property type="molecule type" value="Genomic_DNA"/>
</dbReference>
<keyword evidence="2" id="KW-1133">Transmembrane helix</keyword>
<proteinExistence type="predicted"/>
<feature type="compositionally biased region" description="Low complexity" evidence="1">
    <location>
        <begin position="47"/>
        <end position="65"/>
    </location>
</feature>
<evidence type="ECO:0000256" key="1">
    <source>
        <dbReference type="SAM" id="MobiDB-lite"/>
    </source>
</evidence>
<comment type="caution">
    <text evidence="3">The sequence shown here is derived from an EMBL/GenBank/DDBJ whole genome shotgun (WGS) entry which is preliminary data.</text>
</comment>
<evidence type="ECO:0000256" key="2">
    <source>
        <dbReference type="SAM" id="Phobius"/>
    </source>
</evidence>
<organism evidence="3 4">
    <name type="scientific">Trypanosoma equiperdum</name>
    <dbReference type="NCBI Taxonomy" id="5694"/>
    <lineage>
        <taxon>Eukaryota</taxon>
        <taxon>Discoba</taxon>
        <taxon>Euglenozoa</taxon>
        <taxon>Kinetoplastea</taxon>
        <taxon>Metakinetoplastina</taxon>
        <taxon>Trypanosomatida</taxon>
        <taxon>Trypanosomatidae</taxon>
        <taxon>Trypanosoma</taxon>
    </lineage>
</organism>
<keyword evidence="4" id="KW-1185">Reference proteome</keyword>
<dbReference type="VEuPathDB" id="TriTrypDB:TEOVI_000717000"/>
<evidence type="ECO:0000313" key="4">
    <source>
        <dbReference type="Proteomes" id="UP000195570"/>
    </source>
</evidence>
<protein>
    <recommendedName>
        <fullName evidence="5">Transmembrane protein</fullName>
    </recommendedName>
</protein>
<feature type="transmembrane region" description="Helical" evidence="2">
    <location>
        <begin position="18"/>
        <end position="40"/>
    </location>
</feature>
<reference evidence="3" key="1">
    <citation type="submission" date="2016-09" db="EMBL/GenBank/DDBJ databases">
        <authorList>
            <person name="Hebert L."/>
            <person name="Moumen B."/>
        </authorList>
    </citation>
    <scope>NUCLEOTIDE SEQUENCE [LARGE SCALE GENOMIC DNA]</scope>
    <source>
        <strain evidence="3">OVI</strain>
    </source>
</reference>
<name>A0A1G4I3G8_TRYEQ</name>
<dbReference type="AlphaFoldDB" id="A0A1G4I3G8"/>
<keyword evidence="2" id="KW-0812">Transmembrane</keyword>
<keyword evidence="2" id="KW-0472">Membrane</keyword>
<gene>
    <name evidence="3" type="ORF">TEOVI_000717000</name>
</gene>
<accession>A0A1G4I3G8</accession>
<dbReference type="GeneID" id="92381104"/>
<feature type="region of interest" description="Disordered" evidence="1">
    <location>
        <begin position="47"/>
        <end position="73"/>
    </location>
</feature>
<dbReference type="RefSeq" id="XP_067077743.1">
    <property type="nucleotide sequence ID" value="XM_067221642.1"/>
</dbReference>